<dbReference type="Pfam" id="PF00005">
    <property type="entry name" value="ABC_tran"/>
    <property type="match status" value="1"/>
</dbReference>
<dbReference type="PROSITE" id="PS00211">
    <property type="entry name" value="ABC_TRANSPORTER_1"/>
    <property type="match status" value="1"/>
</dbReference>
<dbReference type="InterPro" id="IPR003439">
    <property type="entry name" value="ABC_transporter-like_ATP-bd"/>
</dbReference>
<evidence type="ECO:0000256" key="5">
    <source>
        <dbReference type="ARBA" id="ARBA00022741"/>
    </source>
</evidence>
<comment type="caution">
    <text evidence="12">The sequence shown here is derived from an EMBL/GenBank/DDBJ whole genome shotgun (WGS) entry which is preliminary data.</text>
</comment>
<feature type="domain" description="ABC transmembrane type-1" evidence="11">
    <location>
        <begin position="20"/>
        <end position="302"/>
    </location>
</feature>
<reference evidence="12" key="1">
    <citation type="submission" date="2020-08" db="EMBL/GenBank/DDBJ databases">
        <title>Genome public.</title>
        <authorList>
            <person name="Liu C."/>
            <person name="Sun Q."/>
        </authorList>
    </citation>
    <scope>NUCLEOTIDE SEQUENCE</scope>
    <source>
        <strain evidence="12">NSJ-12</strain>
    </source>
</reference>
<feature type="transmembrane region" description="Helical" evidence="9">
    <location>
        <begin position="56"/>
        <end position="77"/>
    </location>
</feature>
<evidence type="ECO:0000313" key="12">
    <source>
        <dbReference type="EMBL" id="MBC8577923.1"/>
    </source>
</evidence>
<dbReference type="InterPro" id="IPR039421">
    <property type="entry name" value="Type_1_exporter"/>
</dbReference>
<evidence type="ECO:0000256" key="9">
    <source>
        <dbReference type="SAM" id="Phobius"/>
    </source>
</evidence>
<keyword evidence="13" id="KW-1185">Reference proteome</keyword>
<dbReference type="SUPFAM" id="SSF90123">
    <property type="entry name" value="ABC transporter transmembrane region"/>
    <property type="match status" value="1"/>
</dbReference>
<dbReference type="InterPro" id="IPR036640">
    <property type="entry name" value="ABC1_TM_sf"/>
</dbReference>
<evidence type="ECO:0000256" key="7">
    <source>
        <dbReference type="ARBA" id="ARBA00022989"/>
    </source>
</evidence>
<dbReference type="Pfam" id="PF00664">
    <property type="entry name" value="ABC_membrane"/>
    <property type="match status" value="1"/>
</dbReference>
<dbReference type="PANTHER" id="PTHR43394:SF1">
    <property type="entry name" value="ATP-BINDING CASSETTE SUB-FAMILY B MEMBER 10, MITOCHONDRIAL"/>
    <property type="match status" value="1"/>
</dbReference>
<gene>
    <name evidence="12" type="ORF">H8718_00015</name>
</gene>
<feature type="transmembrane region" description="Helical" evidence="9">
    <location>
        <begin position="135"/>
        <end position="155"/>
    </location>
</feature>
<accession>A0A926EGY6</accession>
<evidence type="ECO:0000313" key="13">
    <source>
        <dbReference type="Proteomes" id="UP000655830"/>
    </source>
</evidence>
<organism evidence="12 13">
    <name type="scientific">Zhenhengia yiwuensis</name>
    <dbReference type="NCBI Taxonomy" id="2763666"/>
    <lineage>
        <taxon>Bacteria</taxon>
        <taxon>Bacillati</taxon>
        <taxon>Bacillota</taxon>
        <taxon>Clostridia</taxon>
        <taxon>Lachnospirales</taxon>
        <taxon>Lachnospiraceae</taxon>
        <taxon>Zhenhengia</taxon>
    </lineage>
</organism>
<dbReference type="PROSITE" id="PS50929">
    <property type="entry name" value="ABC_TM1F"/>
    <property type="match status" value="1"/>
</dbReference>
<dbReference type="InterPro" id="IPR011527">
    <property type="entry name" value="ABC1_TM_dom"/>
</dbReference>
<evidence type="ECO:0000259" key="11">
    <source>
        <dbReference type="PROSITE" id="PS50929"/>
    </source>
</evidence>
<dbReference type="InterPro" id="IPR017871">
    <property type="entry name" value="ABC_transporter-like_CS"/>
</dbReference>
<evidence type="ECO:0000256" key="1">
    <source>
        <dbReference type="ARBA" id="ARBA00004651"/>
    </source>
</evidence>
<proteinExistence type="predicted"/>
<evidence type="ECO:0000259" key="10">
    <source>
        <dbReference type="PROSITE" id="PS50893"/>
    </source>
</evidence>
<keyword evidence="4 9" id="KW-0812">Transmembrane</keyword>
<dbReference type="GO" id="GO:0015421">
    <property type="term" value="F:ABC-type oligopeptide transporter activity"/>
    <property type="evidence" value="ECO:0007669"/>
    <property type="project" value="TreeGrafter"/>
</dbReference>
<dbReference type="SMART" id="SM00382">
    <property type="entry name" value="AAA"/>
    <property type="match status" value="1"/>
</dbReference>
<keyword evidence="3" id="KW-1003">Cell membrane</keyword>
<dbReference type="GO" id="GO:0016887">
    <property type="term" value="F:ATP hydrolysis activity"/>
    <property type="evidence" value="ECO:0007669"/>
    <property type="project" value="InterPro"/>
</dbReference>
<dbReference type="Gene3D" id="1.20.1560.10">
    <property type="entry name" value="ABC transporter type 1, transmembrane domain"/>
    <property type="match status" value="1"/>
</dbReference>
<dbReference type="InterPro" id="IPR003593">
    <property type="entry name" value="AAA+_ATPase"/>
</dbReference>
<keyword evidence="2" id="KW-0813">Transport</keyword>
<feature type="domain" description="ABC transporter" evidence="10">
    <location>
        <begin position="368"/>
        <end position="602"/>
    </location>
</feature>
<keyword evidence="5" id="KW-0547">Nucleotide-binding</keyword>
<evidence type="ECO:0000256" key="4">
    <source>
        <dbReference type="ARBA" id="ARBA00022692"/>
    </source>
</evidence>
<feature type="transmembrane region" description="Helical" evidence="9">
    <location>
        <begin position="17"/>
        <end position="44"/>
    </location>
</feature>
<comment type="subcellular location">
    <subcellularLocation>
        <location evidence="1">Cell membrane</location>
        <topology evidence="1">Multi-pass membrane protein</topology>
    </subcellularLocation>
</comment>
<dbReference type="CDD" id="cd03254">
    <property type="entry name" value="ABCC_Glucan_exporter_like"/>
    <property type="match status" value="1"/>
</dbReference>
<dbReference type="CDD" id="cd18547">
    <property type="entry name" value="ABC_6TM_Tm288_like"/>
    <property type="match status" value="1"/>
</dbReference>
<dbReference type="InterPro" id="IPR027417">
    <property type="entry name" value="P-loop_NTPase"/>
</dbReference>
<dbReference type="GO" id="GO:0005524">
    <property type="term" value="F:ATP binding"/>
    <property type="evidence" value="ECO:0007669"/>
    <property type="project" value="UniProtKB-KW"/>
</dbReference>
<protein>
    <submittedName>
        <fullName evidence="12">ABC transporter ATP-binding protein</fullName>
    </submittedName>
</protein>
<dbReference type="Gene3D" id="3.40.50.300">
    <property type="entry name" value="P-loop containing nucleotide triphosphate hydrolases"/>
    <property type="match status" value="1"/>
</dbReference>
<keyword evidence="8 9" id="KW-0472">Membrane</keyword>
<evidence type="ECO:0000256" key="2">
    <source>
        <dbReference type="ARBA" id="ARBA00022448"/>
    </source>
</evidence>
<name>A0A926EGY6_9FIRM</name>
<evidence type="ECO:0000256" key="6">
    <source>
        <dbReference type="ARBA" id="ARBA00022840"/>
    </source>
</evidence>
<evidence type="ECO:0000256" key="3">
    <source>
        <dbReference type="ARBA" id="ARBA00022475"/>
    </source>
</evidence>
<sequence>MKQTLGKLAGYLGKYKLILVLVACFIVVSSFSMVAGTYFLKIIINDYILLGDFAGLLKMLVILGSIYLAGAASAYIYSRLMVRVAQSTIQDIRTDLFNKMQQLSIAYFDRHTHGDLMSLYTNDIDNISEALNNSLTNIISSLLTFIGIIIMMVVLSPVLSLVTFVMLALMFGIIKMFGKKSKYYFGMQQQKMADVNGYIEEMIEGQKVVKVFCHEDQALEDFKGYNEALREASTGAQTYAGMMMPALGNLTHISYAITCCIGGLMTIAGAFDVGSLVSYLQYVRQVSQPIAQVSQQVNMILAALAGAERIFNVLEEEPEVDQGTVTLCKAEVDSKDCSKLTETDQYTGHWAWKMNDAQGTLKELRGDVQFKNVVFGYNEKKTILKGISLYAKPGQKIAFVGSTGAGKTTITNLINRFYEINSGTITYDGIDIKDIKKDDLRKSIGIVLQDTHLFTGTITENIRYGNLHATDEEVIAAAKLANAHSFIKHLPHGYDTVLTGDGEGLSQGQRQLLAIARAAVANPPVLIMDEATSSIDTRTEKLIAAGMDKLMEGRTVFVIAHRLSTIRNADAIMVLEQGEIIERGNHESLLEQKGRYYQLYTGKAQLH</sequence>
<keyword evidence="6 12" id="KW-0067">ATP-binding</keyword>
<dbReference type="PROSITE" id="PS50893">
    <property type="entry name" value="ABC_TRANSPORTER_2"/>
    <property type="match status" value="1"/>
</dbReference>
<dbReference type="FunFam" id="1.20.1560.10:FF:000011">
    <property type="entry name" value="Multidrug ABC transporter ATP-binding protein"/>
    <property type="match status" value="1"/>
</dbReference>
<keyword evidence="7 9" id="KW-1133">Transmembrane helix</keyword>
<dbReference type="AlphaFoldDB" id="A0A926EGY6"/>
<dbReference type="Proteomes" id="UP000655830">
    <property type="component" value="Unassembled WGS sequence"/>
</dbReference>
<dbReference type="EMBL" id="JACRSY010000001">
    <property type="protein sequence ID" value="MBC8577923.1"/>
    <property type="molecule type" value="Genomic_DNA"/>
</dbReference>
<feature type="transmembrane region" description="Helical" evidence="9">
    <location>
        <begin position="161"/>
        <end position="178"/>
    </location>
</feature>
<feature type="transmembrane region" description="Helical" evidence="9">
    <location>
        <begin position="253"/>
        <end position="280"/>
    </location>
</feature>
<dbReference type="SUPFAM" id="SSF52540">
    <property type="entry name" value="P-loop containing nucleoside triphosphate hydrolases"/>
    <property type="match status" value="1"/>
</dbReference>
<dbReference type="GO" id="GO:0005886">
    <property type="term" value="C:plasma membrane"/>
    <property type="evidence" value="ECO:0007669"/>
    <property type="project" value="UniProtKB-SubCell"/>
</dbReference>
<dbReference type="PANTHER" id="PTHR43394">
    <property type="entry name" value="ATP-DEPENDENT PERMEASE MDL1, MITOCHONDRIAL"/>
    <property type="match status" value="1"/>
</dbReference>
<dbReference type="FunFam" id="3.40.50.300:FF:000287">
    <property type="entry name" value="Multidrug ABC transporter ATP-binding protein"/>
    <property type="match status" value="1"/>
</dbReference>
<evidence type="ECO:0000256" key="8">
    <source>
        <dbReference type="ARBA" id="ARBA00023136"/>
    </source>
</evidence>